<dbReference type="RefSeq" id="WP_154307272.1">
    <property type="nucleotide sequence ID" value="NZ_WKKI01000011.1"/>
</dbReference>
<feature type="transmembrane region" description="Helical" evidence="1">
    <location>
        <begin position="98"/>
        <end position="124"/>
    </location>
</feature>
<keyword evidence="1" id="KW-0812">Transmembrane</keyword>
<feature type="transmembrane region" description="Helical" evidence="1">
    <location>
        <begin position="139"/>
        <end position="160"/>
    </location>
</feature>
<sequence length="700" mass="81596">MRIMNSIFRYETLLLIRNKFLAVPFILNILCWGYVILSYEFQSVHYNERAAVFYDSYQWVLLLNLLFLGLFAVYMAGKDRENNFEHLVITYKVKNVEWILGKWLITQSFGLCITLITLIIQGIWFSSGSITFGEWLKNIIYLFIQMEGAFALLISLGFLFGILIRNMIAYVFIPVILAGVFYLHFEIQGYSYINPKLKLLTLYDSMFSNSPFNSIWGINAVFEGAIIHQVIVFLLGIVIVLVTLILYNPARSKRRDKKKIVVILMVISIPAVLLSGFRYIQYYVALEQYIQAGEYYLEDDAENSFYDSRQDQIKYDFSMERTNLNIQFPSENQIDVISSLMIKYNGDKPVQDVYLTLHHDLKVKECYSESGVTCSREKDALVVHFNNMIEPNEEIHLMLNYSGNMKQYHNDAFVQHSFIEANRIYLPKEAGWYPLIGKRHLAKSREHNNRYAQFELRNGRIVEDHPTEFIVEITNKEDRIPIALTIPRVESGLYKGTSKYGLSLIGGNFEKVMVDHTRVVGHPEVLEGARETVRKYQKGWKIAEEWLEVPMTPNVIYILDPVHSSLTENTPSQEFIVWDVNDLDQNDSIIPYKIVVDLTKGEAILGEYDDLFLLQKAMEWSLLNDMENETGFNKFKDWIVSHTGLEQTNLIDILNRYNEKGVKEFKQVVKFLFTQYSQLEEEKDFNMSAELQRYEGEKSK</sequence>
<evidence type="ECO:0000256" key="1">
    <source>
        <dbReference type="SAM" id="Phobius"/>
    </source>
</evidence>
<feature type="transmembrane region" description="Helical" evidence="1">
    <location>
        <begin position="260"/>
        <end position="280"/>
    </location>
</feature>
<evidence type="ECO:0000313" key="3">
    <source>
        <dbReference type="Proteomes" id="UP000448867"/>
    </source>
</evidence>
<keyword evidence="1" id="KW-0472">Membrane</keyword>
<dbReference type="AlphaFoldDB" id="A0A7X2LX34"/>
<feature type="transmembrane region" description="Helical" evidence="1">
    <location>
        <begin position="167"/>
        <end position="185"/>
    </location>
</feature>
<dbReference type="Proteomes" id="UP000448867">
    <property type="component" value="Unassembled WGS sequence"/>
</dbReference>
<proteinExistence type="predicted"/>
<name>A0A7X2LX34_9BACI</name>
<reference evidence="2 3" key="1">
    <citation type="submission" date="2019-11" db="EMBL/GenBank/DDBJ databases">
        <title>Bacillus lacus genome.</title>
        <authorList>
            <person name="Allen C.J."/>
            <person name="Newman J.D."/>
        </authorList>
    </citation>
    <scope>NUCLEOTIDE SEQUENCE [LARGE SCALE GENOMIC DNA]</scope>
    <source>
        <strain evidence="2 3">KCTC 33946</strain>
    </source>
</reference>
<dbReference type="EMBL" id="WKKI01000011">
    <property type="protein sequence ID" value="MRX72140.1"/>
    <property type="molecule type" value="Genomic_DNA"/>
</dbReference>
<organism evidence="2 3">
    <name type="scientific">Metabacillus lacus</name>
    <dbReference type="NCBI Taxonomy" id="1983721"/>
    <lineage>
        <taxon>Bacteria</taxon>
        <taxon>Bacillati</taxon>
        <taxon>Bacillota</taxon>
        <taxon>Bacilli</taxon>
        <taxon>Bacillales</taxon>
        <taxon>Bacillaceae</taxon>
        <taxon>Metabacillus</taxon>
    </lineage>
</organism>
<evidence type="ECO:0000313" key="2">
    <source>
        <dbReference type="EMBL" id="MRX72140.1"/>
    </source>
</evidence>
<feature type="transmembrane region" description="Helical" evidence="1">
    <location>
        <begin position="57"/>
        <end position="77"/>
    </location>
</feature>
<dbReference type="OrthoDB" id="2786532at2"/>
<comment type="caution">
    <text evidence="2">The sequence shown here is derived from an EMBL/GenBank/DDBJ whole genome shotgun (WGS) entry which is preliminary data.</text>
</comment>
<feature type="transmembrane region" description="Helical" evidence="1">
    <location>
        <begin position="20"/>
        <end position="37"/>
    </location>
</feature>
<accession>A0A7X2LX34</accession>
<keyword evidence="1" id="KW-1133">Transmembrane helix</keyword>
<gene>
    <name evidence="2" type="ORF">GJU40_08190</name>
</gene>
<feature type="transmembrane region" description="Helical" evidence="1">
    <location>
        <begin position="226"/>
        <end position="248"/>
    </location>
</feature>
<protein>
    <submittedName>
        <fullName evidence="2">Uncharacterized protein</fullName>
    </submittedName>
</protein>
<keyword evidence="3" id="KW-1185">Reference proteome</keyword>